<dbReference type="Proteomes" id="UP001345691">
    <property type="component" value="Unassembled WGS sequence"/>
</dbReference>
<keyword evidence="2" id="KW-0813">Transport</keyword>
<dbReference type="PANTHER" id="PTHR45649:SF27">
    <property type="entry name" value="CHOLINE TRANSPORTER (EUROFUNG)"/>
    <property type="match status" value="1"/>
</dbReference>
<proteinExistence type="predicted"/>
<evidence type="ECO:0008006" key="9">
    <source>
        <dbReference type="Google" id="ProtNLM"/>
    </source>
</evidence>
<feature type="transmembrane region" description="Helical" evidence="6">
    <location>
        <begin position="415"/>
        <end position="435"/>
    </location>
</feature>
<organism evidence="7 8">
    <name type="scientific">Exophiala sideris</name>
    <dbReference type="NCBI Taxonomy" id="1016849"/>
    <lineage>
        <taxon>Eukaryota</taxon>
        <taxon>Fungi</taxon>
        <taxon>Dikarya</taxon>
        <taxon>Ascomycota</taxon>
        <taxon>Pezizomycotina</taxon>
        <taxon>Eurotiomycetes</taxon>
        <taxon>Chaetothyriomycetidae</taxon>
        <taxon>Chaetothyriales</taxon>
        <taxon>Herpotrichiellaceae</taxon>
        <taxon>Exophiala</taxon>
    </lineage>
</organism>
<dbReference type="EMBL" id="JAVRRF010000001">
    <property type="protein sequence ID" value="KAK5068209.1"/>
    <property type="molecule type" value="Genomic_DNA"/>
</dbReference>
<dbReference type="PIRSF" id="PIRSF006060">
    <property type="entry name" value="AA_transporter"/>
    <property type="match status" value="1"/>
</dbReference>
<reference evidence="7 8" key="1">
    <citation type="submission" date="2023-08" db="EMBL/GenBank/DDBJ databases">
        <title>Black Yeasts Isolated from many extreme environments.</title>
        <authorList>
            <person name="Coleine C."/>
            <person name="Stajich J.E."/>
            <person name="Selbmann L."/>
        </authorList>
    </citation>
    <scope>NUCLEOTIDE SEQUENCE [LARGE SCALE GENOMIC DNA]</scope>
    <source>
        <strain evidence="7 8">CCFEE 6328</strain>
    </source>
</reference>
<comment type="subcellular location">
    <subcellularLocation>
        <location evidence="1">Membrane</location>
        <topology evidence="1">Multi-pass membrane protein</topology>
    </subcellularLocation>
</comment>
<gene>
    <name evidence="7" type="ORF">LTR69_000327</name>
</gene>
<evidence type="ECO:0000256" key="6">
    <source>
        <dbReference type="SAM" id="Phobius"/>
    </source>
</evidence>
<dbReference type="PANTHER" id="PTHR45649">
    <property type="entry name" value="AMINO-ACID PERMEASE BAT1"/>
    <property type="match status" value="1"/>
</dbReference>
<evidence type="ECO:0000313" key="7">
    <source>
        <dbReference type="EMBL" id="KAK5068209.1"/>
    </source>
</evidence>
<evidence type="ECO:0000256" key="5">
    <source>
        <dbReference type="ARBA" id="ARBA00023136"/>
    </source>
</evidence>
<feature type="transmembrane region" description="Helical" evidence="6">
    <location>
        <begin position="139"/>
        <end position="164"/>
    </location>
</feature>
<evidence type="ECO:0000256" key="4">
    <source>
        <dbReference type="ARBA" id="ARBA00022989"/>
    </source>
</evidence>
<feature type="transmembrane region" description="Helical" evidence="6">
    <location>
        <begin position="115"/>
        <end position="133"/>
    </location>
</feature>
<dbReference type="Pfam" id="PF13520">
    <property type="entry name" value="AA_permease_2"/>
    <property type="match status" value="1"/>
</dbReference>
<feature type="transmembrane region" description="Helical" evidence="6">
    <location>
        <begin position="344"/>
        <end position="369"/>
    </location>
</feature>
<dbReference type="InterPro" id="IPR004840">
    <property type="entry name" value="Amino_acid_permease_CS"/>
</dbReference>
<dbReference type="PROSITE" id="PS00218">
    <property type="entry name" value="AMINO_ACID_PERMEASE_1"/>
    <property type="match status" value="1"/>
</dbReference>
<feature type="transmembrane region" description="Helical" evidence="6">
    <location>
        <begin position="390"/>
        <end position="409"/>
    </location>
</feature>
<feature type="transmembrane region" description="Helical" evidence="6">
    <location>
        <begin position="54"/>
        <end position="77"/>
    </location>
</feature>
<feature type="transmembrane region" description="Helical" evidence="6">
    <location>
        <begin position="487"/>
        <end position="508"/>
    </location>
</feature>
<evidence type="ECO:0000256" key="2">
    <source>
        <dbReference type="ARBA" id="ARBA00022448"/>
    </source>
</evidence>
<evidence type="ECO:0000256" key="1">
    <source>
        <dbReference type="ARBA" id="ARBA00004141"/>
    </source>
</evidence>
<name>A0ABR0JQX2_9EURO</name>
<keyword evidence="5 6" id="KW-0472">Membrane</keyword>
<keyword evidence="4 6" id="KW-1133">Transmembrane helix</keyword>
<keyword evidence="8" id="KW-1185">Reference proteome</keyword>
<dbReference type="InterPro" id="IPR002293">
    <property type="entry name" value="AA/rel_permease1"/>
</dbReference>
<accession>A0ABR0JQX2</accession>
<dbReference type="Gene3D" id="1.20.1740.10">
    <property type="entry name" value="Amino acid/polyamine transporter I"/>
    <property type="match status" value="1"/>
</dbReference>
<feature type="transmembrane region" description="Helical" evidence="6">
    <location>
        <begin position="288"/>
        <end position="310"/>
    </location>
</feature>
<feature type="transmembrane region" description="Helical" evidence="6">
    <location>
        <begin position="455"/>
        <end position="481"/>
    </location>
</feature>
<evidence type="ECO:0000256" key="3">
    <source>
        <dbReference type="ARBA" id="ARBA00022692"/>
    </source>
</evidence>
<feature type="transmembrane region" description="Helical" evidence="6">
    <location>
        <begin position="203"/>
        <end position="222"/>
    </location>
</feature>
<keyword evidence="3 6" id="KW-0812">Transmembrane</keyword>
<feature type="transmembrane region" description="Helical" evidence="6">
    <location>
        <begin position="83"/>
        <end position="103"/>
    </location>
</feature>
<sequence length="520" mass="56500">MAEHANASAVPHAKERVTVPHTTEEVVITTADGTLLNASGHEQELQRIFSPIALYGYAVTTGNTWITIGGSIVVAIYNGGAPGVLYEFIVVSVCYWFVAASIAELASAIPSSGGVYHWAAVAAGPYGRVSGWFAGWWNFFAWLFAYIGTAEIVAELTLSMYGLFHPDFVLQRWHVFVSYLLITIISCSVVLFANKLLPKIEAVGGFFVLMGVFITIIVCAVMPHVNGRPYASHSFVWTDWVNSTGYSSNGFVFVAGMLNGAFSVGTPDVVSHLAEEIPRPSINIPKAVLTQFIVGFLTALIYLIVILYGISSLDDVLDSTLAMPLIEIYRQATGSAGGALGLSILIFLPACCATVGACITASRILWTLARENATPFSKTLHHINPTFQNPFNSILVVGIVTIIFGAIYVGSETAFAAFVDSYVVLSTLSYIAAILPHLLSRRANIPRGWFWMPGVMGYIVNAFSCGYMIAFVVIFCFPFSLPVSAETMNYTCLITGGLTIFMAVFWFWRQKDYVGPHKVI</sequence>
<comment type="caution">
    <text evidence="7">The sequence shown here is derived from an EMBL/GenBank/DDBJ whole genome shotgun (WGS) entry which is preliminary data.</text>
</comment>
<feature type="transmembrane region" description="Helical" evidence="6">
    <location>
        <begin position="176"/>
        <end position="197"/>
    </location>
</feature>
<evidence type="ECO:0000313" key="8">
    <source>
        <dbReference type="Proteomes" id="UP001345691"/>
    </source>
</evidence>
<protein>
    <recommendedName>
        <fullName evidence="9">Choline transporter</fullName>
    </recommendedName>
</protein>